<reference evidence="1 2" key="1">
    <citation type="journal article" date="2014" name="Nature">
        <title>An environmental bacterial taxon with a large and distinct metabolic repertoire.</title>
        <authorList>
            <person name="Wilson M.C."/>
            <person name="Mori T."/>
            <person name="Ruckert C."/>
            <person name="Uria A.R."/>
            <person name="Helf M.J."/>
            <person name="Takada K."/>
            <person name="Gernert C."/>
            <person name="Steffens U.A."/>
            <person name="Heycke N."/>
            <person name="Schmitt S."/>
            <person name="Rinke C."/>
            <person name="Helfrich E.J."/>
            <person name="Brachmann A.O."/>
            <person name="Gurgui C."/>
            <person name="Wakimoto T."/>
            <person name="Kracht M."/>
            <person name="Crusemann M."/>
            <person name="Hentschel U."/>
            <person name="Abe I."/>
            <person name="Matsunaga S."/>
            <person name="Kalinowski J."/>
            <person name="Takeyama H."/>
            <person name="Piel J."/>
        </authorList>
    </citation>
    <scope>NUCLEOTIDE SEQUENCE [LARGE SCALE GENOMIC DNA]</scope>
    <source>
        <strain evidence="2">TSY2</strain>
    </source>
</reference>
<name>W4MC28_9BACT</name>
<protein>
    <submittedName>
        <fullName evidence="1">Uncharacterized protein</fullName>
    </submittedName>
</protein>
<keyword evidence="2" id="KW-1185">Reference proteome</keyword>
<organism evidence="1 2">
    <name type="scientific">Candidatus Entotheonella gemina</name>
    <dbReference type="NCBI Taxonomy" id="1429439"/>
    <lineage>
        <taxon>Bacteria</taxon>
        <taxon>Pseudomonadati</taxon>
        <taxon>Nitrospinota/Tectimicrobiota group</taxon>
        <taxon>Candidatus Tectimicrobiota</taxon>
        <taxon>Candidatus Entotheonellia</taxon>
        <taxon>Candidatus Entotheonellales</taxon>
        <taxon>Candidatus Entotheonellaceae</taxon>
        <taxon>Candidatus Entotheonella</taxon>
    </lineage>
</organism>
<accession>W4MC28</accession>
<gene>
    <name evidence="1" type="ORF">ETSY2_09385</name>
</gene>
<evidence type="ECO:0000313" key="1">
    <source>
        <dbReference type="EMBL" id="ETX07753.1"/>
    </source>
</evidence>
<dbReference type="AlphaFoldDB" id="W4MC28"/>
<dbReference type="HOGENOM" id="CLU_1764663_0_0_7"/>
<evidence type="ECO:0000313" key="2">
    <source>
        <dbReference type="Proteomes" id="UP000019140"/>
    </source>
</evidence>
<proteinExistence type="predicted"/>
<dbReference type="Proteomes" id="UP000019140">
    <property type="component" value="Unassembled WGS sequence"/>
</dbReference>
<comment type="caution">
    <text evidence="1">The sequence shown here is derived from an EMBL/GenBank/DDBJ whole genome shotgun (WGS) entry which is preliminary data.</text>
</comment>
<dbReference type="EMBL" id="AZHX01000381">
    <property type="protein sequence ID" value="ETX07753.1"/>
    <property type="molecule type" value="Genomic_DNA"/>
</dbReference>
<sequence length="147" mass="16129">MSHRLVEVADGCGPHHFQDGPEAMIGRCSRRVFESQGAPNRRITANNRSMRRDRHREVNRFAASHADPFVPDIGLFPLATISIPGRIVYIKTLDIQILVVGVSVSDTPGNMVIVAKMREARNAGKGEANDIECRTGNMVLVVGIRGL</sequence>